<sequence>MLNCSRSIDIHSRFGLPRIAFISFVTMVITFFISFEIFHFNNNVRLTDEHFFLFLVLLILLYPIHKAIHLMTVIPYVKYFKIHKLVRSRWLPFYNIYVDKPIRKFYFCICLLMPLIVITILMILIARQFPEYGHYAMFLLALNAGYSVMDLLYLKIIIFSRQGDYIEEHIYGLMILEKK</sequence>
<dbReference type="Pfam" id="PF11667">
    <property type="entry name" value="DUF3267"/>
    <property type="match status" value="1"/>
</dbReference>
<accession>A0A0A8HSG1</accession>
<dbReference type="Proteomes" id="UP000285625">
    <property type="component" value="Unassembled WGS sequence"/>
</dbReference>
<dbReference type="HOGENOM" id="CLU_105877_0_0_9"/>
<name>A0A0A8HSG1_STAHY</name>
<evidence type="ECO:0000313" key="2">
    <source>
        <dbReference type="Proteomes" id="UP000285625"/>
    </source>
</evidence>
<reference evidence="1 2" key="1">
    <citation type="journal article" date="2016" name="Front. Microbiol.">
        <title>Comprehensive Phylogenetic Analysis of Bovine Non-aureus Staphylococci Species Based on Whole-Genome Sequencing.</title>
        <authorList>
            <person name="Naushad S."/>
            <person name="Barkema H.W."/>
            <person name="Luby C."/>
            <person name="Condas L.A."/>
            <person name="Nobrega D.B."/>
            <person name="Carson D.A."/>
            <person name="De Buck J."/>
        </authorList>
    </citation>
    <scope>NUCLEOTIDE SEQUENCE [LARGE SCALE GENOMIC DNA]</scope>
    <source>
        <strain evidence="1 2">SNUC 5959</strain>
    </source>
</reference>
<dbReference type="STRING" id="1284.SHYC_05525"/>
<proteinExistence type="predicted"/>
<organism evidence="1 2">
    <name type="scientific">Staphylococcus hyicus</name>
    <dbReference type="NCBI Taxonomy" id="1284"/>
    <lineage>
        <taxon>Bacteria</taxon>
        <taxon>Bacillati</taxon>
        <taxon>Bacillota</taxon>
        <taxon>Bacilli</taxon>
        <taxon>Bacillales</taxon>
        <taxon>Staphylococcaceae</taxon>
        <taxon>Staphylococcus</taxon>
    </lineage>
</organism>
<dbReference type="KEGG" id="shu:SHYC_05525"/>
<dbReference type="GeneID" id="41072905"/>
<comment type="caution">
    <text evidence="1">The sequence shown here is derived from an EMBL/GenBank/DDBJ whole genome shotgun (WGS) entry which is preliminary data.</text>
</comment>
<dbReference type="AlphaFoldDB" id="A0A0A8HSG1"/>
<protein>
    <submittedName>
        <fullName evidence="1">DUF3267 domain-containing protein</fullName>
    </submittedName>
</protein>
<gene>
    <name evidence="1" type="ORF">BUZ57_11010</name>
</gene>
<dbReference type="InterPro" id="IPR021683">
    <property type="entry name" value="DUF3267"/>
</dbReference>
<dbReference type="RefSeq" id="WP_039645110.1">
    <property type="nucleotide sequence ID" value="NZ_CP008747.1"/>
</dbReference>
<evidence type="ECO:0000313" key="1">
    <source>
        <dbReference type="EMBL" id="RIO43397.1"/>
    </source>
</evidence>
<dbReference type="EMBL" id="QXVO01000044">
    <property type="protein sequence ID" value="RIO43397.1"/>
    <property type="molecule type" value="Genomic_DNA"/>
</dbReference>